<dbReference type="EMBL" id="JAGUCN010000002">
    <property type="protein sequence ID" value="MBS2210400.1"/>
    <property type="molecule type" value="Genomic_DNA"/>
</dbReference>
<dbReference type="Proteomes" id="UP000721861">
    <property type="component" value="Unassembled WGS sequence"/>
</dbReference>
<organism evidence="2 3">
    <name type="scientific">Carboxylicivirga mesophila</name>
    <dbReference type="NCBI Taxonomy" id="1166478"/>
    <lineage>
        <taxon>Bacteria</taxon>
        <taxon>Pseudomonadati</taxon>
        <taxon>Bacteroidota</taxon>
        <taxon>Bacteroidia</taxon>
        <taxon>Marinilabiliales</taxon>
        <taxon>Marinilabiliaceae</taxon>
        <taxon>Carboxylicivirga</taxon>
    </lineage>
</organism>
<evidence type="ECO:0000313" key="2">
    <source>
        <dbReference type="EMBL" id="MBS2210400.1"/>
    </source>
</evidence>
<dbReference type="Pfam" id="PF16357">
    <property type="entry name" value="PepSY_TM_like_2"/>
    <property type="match status" value="1"/>
</dbReference>
<keyword evidence="1" id="KW-1133">Transmembrane helix</keyword>
<dbReference type="PANTHER" id="PTHR40115">
    <property type="entry name" value="INNER MEMBRANE PROTEIN WITH PEPSY TM HELIX"/>
    <property type="match status" value="1"/>
</dbReference>
<evidence type="ECO:0000313" key="3">
    <source>
        <dbReference type="Proteomes" id="UP000721861"/>
    </source>
</evidence>
<dbReference type="InterPro" id="IPR032307">
    <property type="entry name" value="PepSY_TM-like_2"/>
</dbReference>
<feature type="transmembrane region" description="Helical" evidence="1">
    <location>
        <begin position="131"/>
        <end position="151"/>
    </location>
</feature>
<reference evidence="2 3" key="1">
    <citation type="journal article" date="2014" name="Int. J. Syst. Evol. Microbiol.">
        <title>Carboxylicivirga gen. nov. in the family Marinilabiliaceae with two novel species, Carboxylicivirga mesophila sp. nov. and Carboxylicivirga taeanensis sp. nov., and reclassification of Cytophaga fermentans as Saccharicrinis fermentans gen. nov., comb. nov.</title>
        <authorList>
            <person name="Yang S.H."/>
            <person name="Seo H.S."/>
            <person name="Woo J.H."/>
            <person name="Oh H.M."/>
            <person name="Jang H."/>
            <person name="Lee J.H."/>
            <person name="Kim S.J."/>
            <person name="Kwon K.K."/>
        </authorList>
    </citation>
    <scope>NUCLEOTIDE SEQUENCE [LARGE SCALE GENOMIC DNA]</scope>
    <source>
        <strain evidence="2 3">JCM 18290</strain>
    </source>
</reference>
<keyword evidence="1" id="KW-0472">Membrane</keyword>
<evidence type="ECO:0000256" key="1">
    <source>
        <dbReference type="SAM" id="Phobius"/>
    </source>
</evidence>
<keyword evidence="1" id="KW-0812">Transmembrane</keyword>
<gene>
    <name evidence="2" type="ORF">KEM09_03260</name>
</gene>
<feature type="transmembrane region" description="Helical" evidence="1">
    <location>
        <begin position="18"/>
        <end position="36"/>
    </location>
</feature>
<protein>
    <submittedName>
        <fullName evidence="2">PepSY-associated TM helix domain-containing protein</fullName>
    </submittedName>
</protein>
<dbReference type="PANTHER" id="PTHR40115:SF1">
    <property type="entry name" value="INNER MEMBRANE PROTEIN WITH PEPSY TM HELIX"/>
    <property type="match status" value="1"/>
</dbReference>
<keyword evidence="3" id="KW-1185">Reference proteome</keyword>
<feature type="transmembrane region" description="Helical" evidence="1">
    <location>
        <begin position="163"/>
        <end position="180"/>
    </location>
</feature>
<proteinExistence type="predicted"/>
<comment type="caution">
    <text evidence="2">The sequence shown here is derived from an EMBL/GenBank/DDBJ whole genome shotgun (WGS) entry which is preliminary data.</text>
</comment>
<accession>A0ABS5K600</accession>
<name>A0ABS5K600_9BACT</name>
<dbReference type="RefSeq" id="WP_212225476.1">
    <property type="nucleotide sequence ID" value="NZ_JAGUCN010000002.1"/>
</dbReference>
<sequence>MKWSTKVRKWLRIIHRDLGYLLAGITVIYGISGYLLNHMDGKDPAFDTTEETIQISSKLNSDALYVELQSRPDMPDLKHILPHSEGFYKVLFDGGIGVYNSHTGELSYEFHRKKPFVYAINKLHYNKVKGWTLMGDIFAFSLIFLAVSGLFMVKGKNGLRQRGVWLLAIGLTIPILYIAFT</sequence>